<dbReference type="Gene3D" id="3.30.160.390">
    <property type="entry name" value="Integrase, DNA-binding domain"/>
    <property type="match status" value="1"/>
</dbReference>
<dbReference type="Pfam" id="PF22022">
    <property type="entry name" value="Phage_int_M"/>
    <property type="match status" value="1"/>
</dbReference>
<dbReference type="PANTHER" id="PTHR30629:SF2">
    <property type="entry name" value="PROPHAGE INTEGRASE INTS-RELATED"/>
    <property type="match status" value="1"/>
</dbReference>
<comment type="similarity">
    <text evidence="1">Belongs to the 'phage' integrase family.</text>
</comment>
<evidence type="ECO:0000256" key="4">
    <source>
        <dbReference type="ARBA" id="ARBA00023172"/>
    </source>
</evidence>
<evidence type="ECO:0000256" key="6">
    <source>
        <dbReference type="SAM" id="MobiDB-lite"/>
    </source>
</evidence>
<dbReference type="InterPro" id="IPR002104">
    <property type="entry name" value="Integrase_catalytic"/>
</dbReference>
<dbReference type="InterPro" id="IPR053876">
    <property type="entry name" value="Phage_int_M"/>
</dbReference>
<feature type="domain" description="Core-binding (CB)" evidence="8">
    <location>
        <begin position="97"/>
        <end position="178"/>
    </location>
</feature>
<accession>A0ABT0HHX8</accession>
<dbReference type="Proteomes" id="UP001202180">
    <property type="component" value="Unassembled WGS sequence"/>
</dbReference>
<evidence type="ECO:0000259" key="8">
    <source>
        <dbReference type="PROSITE" id="PS51900"/>
    </source>
</evidence>
<dbReference type="InterPro" id="IPR025166">
    <property type="entry name" value="Integrase_DNA_bind_dom"/>
</dbReference>
<dbReference type="Pfam" id="PF00589">
    <property type="entry name" value="Phage_integrase"/>
    <property type="match status" value="1"/>
</dbReference>
<keyword evidence="2" id="KW-0229">DNA integration</keyword>
<sequence length="396" mass="45465">MLSDLQVKIAKPTDRPYRLYDSGGLYLQIHPNGSKYWRLKYRFGNKEKLLALGVYPVVGLKLARNKTMTAKRSLDEGVDPGAQKQEQKEAARKEIENTFEVVARAWHSHHRNRWADNTANNNIHRLETDVFPVIGQLAVDKLTVQDVLLPIREVEARGANELARRTLGLCSQVFRYAIVQGIVSQNPIAHIKPIDALKPAKKGHFAAIESKELPALVKAIRDNKVRLYTTTQLALELMLLTFVRTSELIQAEWDEFDLEKKVWLIPASRMKMRRDHIVPLSIRAVEILVELKSLSGPRKFVFQHFSNPRKHMSNNTILKALERLGYKGQMTGHGFRALAMSTIKEELGYRHEVIDRQLAHAHRNKVDAAYDRAQFLTERVKMMQEWASYIYEIASS</sequence>
<dbReference type="Gene3D" id="1.10.443.10">
    <property type="entry name" value="Intergrase catalytic core"/>
    <property type="match status" value="1"/>
</dbReference>
<dbReference type="Gene3D" id="1.10.150.130">
    <property type="match status" value="1"/>
</dbReference>
<name>A0ABT0HHX8_9BACT</name>
<dbReference type="InterPro" id="IPR050808">
    <property type="entry name" value="Phage_Integrase"/>
</dbReference>
<dbReference type="PROSITE" id="PS51898">
    <property type="entry name" value="TYR_RECOMBINASE"/>
    <property type="match status" value="1"/>
</dbReference>
<dbReference type="PANTHER" id="PTHR30629">
    <property type="entry name" value="PROPHAGE INTEGRASE"/>
    <property type="match status" value="1"/>
</dbReference>
<evidence type="ECO:0000256" key="5">
    <source>
        <dbReference type="PROSITE-ProRule" id="PRU01248"/>
    </source>
</evidence>
<feature type="region of interest" description="Disordered" evidence="6">
    <location>
        <begin position="71"/>
        <end position="90"/>
    </location>
</feature>
<evidence type="ECO:0000256" key="3">
    <source>
        <dbReference type="ARBA" id="ARBA00023125"/>
    </source>
</evidence>
<dbReference type="RefSeq" id="WP_248476399.1">
    <property type="nucleotide sequence ID" value="NZ_JALPRF010000001.1"/>
</dbReference>
<feature type="domain" description="Tyr recombinase" evidence="7">
    <location>
        <begin position="203"/>
        <end position="383"/>
    </location>
</feature>
<dbReference type="InterPro" id="IPR011010">
    <property type="entry name" value="DNA_brk_join_enz"/>
</dbReference>
<dbReference type="EMBL" id="JALPRF010000001">
    <property type="protein sequence ID" value="MCK8491766.1"/>
    <property type="molecule type" value="Genomic_DNA"/>
</dbReference>
<organism evidence="9 10">
    <name type="scientific">Spirosoma liriopis</name>
    <dbReference type="NCBI Taxonomy" id="2937440"/>
    <lineage>
        <taxon>Bacteria</taxon>
        <taxon>Pseudomonadati</taxon>
        <taxon>Bacteroidota</taxon>
        <taxon>Cytophagia</taxon>
        <taxon>Cytophagales</taxon>
        <taxon>Cytophagaceae</taxon>
        <taxon>Spirosoma</taxon>
    </lineage>
</organism>
<dbReference type="InterPro" id="IPR013762">
    <property type="entry name" value="Integrase-like_cat_sf"/>
</dbReference>
<reference evidence="9 10" key="1">
    <citation type="submission" date="2022-04" db="EMBL/GenBank/DDBJ databases">
        <title>Spirosoma sp. strain RP8 genome sequencing and assembly.</title>
        <authorList>
            <person name="Jung Y."/>
        </authorList>
    </citation>
    <scope>NUCLEOTIDE SEQUENCE [LARGE SCALE GENOMIC DNA]</scope>
    <source>
        <strain evidence="9 10">RP8</strain>
    </source>
</reference>
<dbReference type="SUPFAM" id="SSF56349">
    <property type="entry name" value="DNA breaking-rejoining enzymes"/>
    <property type="match status" value="1"/>
</dbReference>
<gene>
    <name evidence="9" type="ORF">M0L20_07870</name>
</gene>
<dbReference type="InterPro" id="IPR038488">
    <property type="entry name" value="Integrase_DNA-bd_sf"/>
</dbReference>
<dbReference type="InterPro" id="IPR010998">
    <property type="entry name" value="Integrase_recombinase_N"/>
</dbReference>
<keyword evidence="10" id="KW-1185">Reference proteome</keyword>
<evidence type="ECO:0000256" key="2">
    <source>
        <dbReference type="ARBA" id="ARBA00022908"/>
    </source>
</evidence>
<protein>
    <submittedName>
        <fullName evidence="9">Tyrosine-type recombinase/integrase</fullName>
    </submittedName>
</protein>
<keyword evidence="3 5" id="KW-0238">DNA-binding</keyword>
<evidence type="ECO:0000256" key="1">
    <source>
        <dbReference type="ARBA" id="ARBA00008857"/>
    </source>
</evidence>
<evidence type="ECO:0000259" key="7">
    <source>
        <dbReference type="PROSITE" id="PS51898"/>
    </source>
</evidence>
<evidence type="ECO:0000313" key="10">
    <source>
        <dbReference type="Proteomes" id="UP001202180"/>
    </source>
</evidence>
<keyword evidence="4" id="KW-0233">DNA recombination</keyword>
<dbReference type="InterPro" id="IPR044068">
    <property type="entry name" value="CB"/>
</dbReference>
<dbReference type="PROSITE" id="PS51900">
    <property type="entry name" value="CB"/>
    <property type="match status" value="1"/>
</dbReference>
<dbReference type="Pfam" id="PF13356">
    <property type="entry name" value="Arm-DNA-bind_3"/>
    <property type="match status" value="1"/>
</dbReference>
<dbReference type="CDD" id="cd00801">
    <property type="entry name" value="INT_P4_C"/>
    <property type="match status" value="1"/>
</dbReference>
<proteinExistence type="inferred from homology"/>
<evidence type="ECO:0000313" key="9">
    <source>
        <dbReference type="EMBL" id="MCK8491766.1"/>
    </source>
</evidence>
<comment type="caution">
    <text evidence="9">The sequence shown here is derived from an EMBL/GenBank/DDBJ whole genome shotgun (WGS) entry which is preliminary data.</text>
</comment>